<dbReference type="InterPro" id="IPR050922">
    <property type="entry name" value="LytR/CpsA/Psr_CW_biosynth"/>
</dbReference>
<feature type="region of interest" description="Disordered" evidence="2">
    <location>
        <begin position="317"/>
        <end position="371"/>
    </location>
</feature>
<dbReference type="PANTHER" id="PTHR33392">
    <property type="entry name" value="POLYISOPRENYL-TEICHOIC ACID--PEPTIDOGLYCAN TEICHOIC ACID TRANSFERASE TAGU"/>
    <property type="match status" value="1"/>
</dbReference>
<dbReference type="Pfam" id="PF03816">
    <property type="entry name" value="LytR_cpsA_psr"/>
    <property type="match status" value="1"/>
</dbReference>
<dbReference type="RefSeq" id="WP_283927047.1">
    <property type="nucleotide sequence ID" value="NZ_CP126084.1"/>
</dbReference>
<comment type="similarity">
    <text evidence="1">Belongs to the LytR/CpsA/Psr (LCP) family.</text>
</comment>
<dbReference type="Proteomes" id="UP001177943">
    <property type="component" value="Chromosome"/>
</dbReference>
<protein>
    <submittedName>
        <fullName evidence="5">LCP family protein</fullName>
    </submittedName>
</protein>
<dbReference type="InterPro" id="IPR004474">
    <property type="entry name" value="LytR_CpsA_psr"/>
</dbReference>
<organism evidence="5 6">
    <name type="scientific">Paenibacillus woosongensis</name>
    <dbReference type="NCBI Taxonomy" id="307580"/>
    <lineage>
        <taxon>Bacteria</taxon>
        <taxon>Bacillati</taxon>
        <taxon>Bacillota</taxon>
        <taxon>Bacilli</taxon>
        <taxon>Bacillales</taxon>
        <taxon>Paenibacillaceae</taxon>
        <taxon>Paenibacillus</taxon>
    </lineage>
</organism>
<evidence type="ECO:0000259" key="4">
    <source>
        <dbReference type="Pfam" id="PF03816"/>
    </source>
</evidence>
<evidence type="ECO:0000256" key="3">
    <source>
        <dbReference type="SAM" id="Phobius"/>
    </source>
</evidence>
<dbReference type="EMBL" id="CP126084">
    <property type="protein sequence ID" value="WHX49878.1"/>
    <property type="molecule type" value="Genomic_DNA"/>
</dbReference>
<evidence type="ECO:0000313" key="5">
    <source>
        <dbReference type="EMBL" id="WHX49878.1"/>
    </source>
</evidence>
<dbReference type="AlphaFoldDB" id="A0AA95ICT7"/>
<keyword evidence="3" id="KW-0812">Transmembrane</keyword>
<gene>
    <name evidence="5" type="ORF">QNH46_04155</name>
</gene>
<dbReference type="PANTHER" id="PTHR33392:SF6">
    <property type="entry name" value="POLYISOPRENYL-TEICHOIC ACID--PEPTIDOGLYCAN TEICHOIC ACID TRANSFERASE TAGU"/>
    <property type="match status" value="1"/>
</dbReference>
<dbReference type="Gene3D" id="3.40.630.190">
    <property type="entry name" value="LCP protein"/>
    <property type="match status" value="1"/>
</dbReference>
<name>A0AA95ICT7_9BACL</name>
<reference evidence="5" key="1">
    <citation type="submission" date="2023-05" db="EMBL/GenBank/DDBJ databases">
        <title>Comparative genomics of Bacillaceae isolates and their secondary metabolite potential.</title>
        <authorList>
            <person name="Song L."/>
            <person name="Nielsen L.J."/>
            <person name="Mohite O."/>
            <person name="Xu X."/>
            <person name="Weber T."/>
            <person name="Kovacs A.T."/>
        </authorList>
    </citation>
    <scope>NUCLEOTIDE SEQUENCE</scope>
    <source>
        <strain evidence="5">B2_4</strain>
    </source>
</reference>
<dbReference type="KEGG" id="pwn:QNH46_04155"/>
<evidence type="ECO:0000313" key="6">
    <source>
        <dbReference type="Proteomes" id="UP001177943"/>
    </source>
</evidence>
<evidence type="ECO:0000256" key="1">
    <source>
        <dbReference type="ARBA" id="ARBA00006068"/>
    </source>
</evidence>
<accession>A0AA95ICT7</accession>
<feature type="transmembrane region" description="Helical" evidence="3">
    <location>
        <begin position="9"/>
        <end position="29"/>
    </location>
</feature>
<feature type="compositionally biased region" description="Low complexity" evidence="2">
    <location>
        <begin position="341"/>
        <end position="357"/>
    </location>
</feature>
<proteinExistence type="inferred from homology"/>
<sequence length="371" mass="41074">MTKRTKRAIIWSITGILVAIAAVAAYYFIAIYNQVDKFQKKGEDSPFYNVQPVETKKEAEPPKWEGTEQVNILLMGVDARGLKKGEVPRSDTMLVASIDPVKKKAYLFSIMRDTYIKIPGYGSDRINAAITHGPNKAMETVSELLGIPIQYYVYTDFQGFIELVDAIGGVDFYVEKDMRYTSKADNHEYDIDLKKGQQHLDGNSALQYVRFRHDALSDYSRTERQRNFLKAVADKMISTTSIMKLPSILEKVNPYIDTNLTVNDMWKLATVAYDSKMAGSEQIPPMKLVVEKKINGSDVIAVRSEDELKQFVQDVFNAPDEPEQDTDSDNSPAGAADTDKSTSTGAGAGTGTSRSTGAGSGSPPVADTFRN</sequence>
<feature type="domain" description="Cell envelope-related transcriptional attenuator" evidence="4">
    <location>
        <begin position="89"/>
        <end position="237"/>
    </location>
</feature>
<keyword evidence="3" id="KW-1133">Transmembrane helix</keyword>
<keyword evidence="3" id="KW-0472">Membrane</keyword>
<dbReference type="NCBIfam" id="TIGR00350">
    <property type="entry name" value="lytR_cpsA_psr"/>
    <property type="match status" value="1"/>
</dbReference>
<evidence type="ECO:0000256" key="2">
    <source>
        <dbReference type="SAM" id="MobiDB-lite"/>
    </source>
</evidence>